<organism evidence="9 10">
    <name type="scientific">Actinia tenebrosa</name>
    <name type="common">Australian red waratah sea anemone</name>
    <dbReference type="NCBI Taxonomy" id="6105"/>
    <lineage>
        <taxon>Eukaryota</taxon>
        <taxon>Metazoa</taxon>
        <taxon>Cnidaria</taxon>
        <taxon>Anthozoa</taxon>
        <taxon>Hexacorallia</taxon>
        <taxon>Actiniaria</taxon>
        <taxon>Actiniidae</taxon>
        <taxon>Actinia</taxon>
    </lineage>
</organism>
<feature type="signal peptide" evidence="7">
    <location>
        <begin position="1"/>
        <end position="21"/>
    </location>
</feature>
<name>A0A6P8I726_ACTTE</name>
<dbReference type="InterPro" id="IPR000884">
    <property type="entry name" value="TSP1_rpt"/>
</dbReference>
<evidence type="ECO:0000256" key="4">
    <source>
        <dbReference type="ARBA" id="ARBA00022989"/>
    </source>
</evidence>
<dbReference type="RefSeq" id="XP_031563116.1">
    <property type="nucleotide sequence ID" value="XM_031707256.1"/>
</dbReference>
<dbReference type="SUPFAM" id="SSF82895">
    <property type="entry name" value="TSP-1 type 1 repeat"/>
    <property type="match status" value="1"/>
</dbReference>
<evidence type="ECO:0000256" key="3">
    <source>
        <dbReference type="ARBA" id="ARBA00022737"/>
    </source>
</evidence>
<dbReference type="CDD" id="cd01450">
    <property type="entry name" value="vWFA_subfamily_ECM"/>
    <property type="match status" value="1"/>
</dbReference>
<keyword evidence="6" id="KW-1015">Disulfide bond</keyword>
<protein>
    <submittedName>
        <fullName evidence="10">Coadhesin-like</fullName>
    </submittedName>
</protein>
<dbReference type="Pfam" id="PF00092">
    <property type="entry name" value="VWA"/>
    <property type="match status" value="1"/>
</dbReference>
<dbReference type="GO" id="GO:0016020">
    <property type="term" value="C:membrane"/>
    <property type="evidence" value="ECO:0007669"/>
    <property type="project" value="UniProtKB-SubCell"/>
</dbReference>
<keyword evidence="4" id="KW-1133">Transmembrane helix</keyword>
<keyword evidence="2" id="KW-0812">Transmembrane</keyword>
<dbReference type="InParanoid" id="A0A6P8I726"/>
<dbReference type="PROSITE" id="PS50234">
    <property type="entry name" value="VWFA"/>
    <property type="match status" value="1"/>
</dbReference>
<dbReference type="Pfam" id="PF00090">
    <property type="entry name" value="TSP_1"/>
    <property type="match status" value="1"/>
</dbReference>
<gene>
    <name evidence="10" type="primary">LOC116298718</name>
</gene>
<proteinExistence type="predicted"/>
<feature type="chain" id="PRO_5028400905" evidence="7">
    <location>
        <begin position="22"/>
        <end position="415"/>
    </location>
</feature>
<evidence type="ECO:0000259" key="8">
    <source>
        <dbReference type="PROSITE" id="PS50234"/>
    </source>
</evidence>
<keyword evidence="5" id="KW-0472">Membrane</keyword>
<evidence type="ECO:0000313" key="10">
    <source>
        <dbReference type="RefSeq" id="XP_031563116.1"/>
    </source>
</evidence>
<comment type="subcellular location">
    <subcellularLocation>
        <location evidence="1">Membrane</location>
        <topology evidence="1">Single-pass membrane protein</topology>
    </subcellularLocation>
</comment>
<dbReference type="Gene3D" id="2.20.100.10">
    <property type="entry name" value="Thrombospondin type-1 (TSP1) repeat"/>
    <property type="match status" value="1"/>
</dbReference>
<keyword evidence="9" id="KW-1185">Reference proteome</keyword>
<accession>A0A6P8I726</accession>
<reference evidence="10" key="1">
    <citation type="submission" date="2025-08" db="UniProtKB">
        <authorList>
            <consortium name="RefSeq"/>
        </authorList>
    </citation>
    <scope>IDENTIFICATION</scope>
</reference>
<dbReference type="PANTHER" id="PTHR24020">
    <property type="entry name" value="COLLAGEN ALPHA"/>
    <property type="match status" value="1"/>
</dbReference>
<sequence>MTTTLLTFAVVALTTIFYCEATTFTTCDFPYEKVGCFRDKENRALPEELVNDRDPTNPAWSGHMIDWKQYDKSLHSLACRCAAKAKAKGYKVFGLQFFGECWSGPGGENTYAKYGVANSDICYQDIYHSENVHCDKSKQLECIGGIWTNYVYRLKVKEQTPSVGVDGGYSEWSEWTSCTKTCGGGVRSRERTCDNPKPQGKGKDCSGQGPAAETEACSEQKCPVPCTKALDIGIILDGSTSVESDPFKVAIDFIKQLMKYFEISPQGSHVGFILYSTDATLEFKMSDSTYYSYQKLAARLDKIKYPQGSTFTDKALEMASNELFTPAGGDRSDKPNVLLVLTDGNTNIDSKPYSVVLAPLKQKKVRVIAVGIGNQINDSELQTIALGDPNYVVHVSSFYKLFPKLAEILEHSCKD</sequence>
<dbReference type="PRINTS" id="PR00453">
    <property type="entry name" value="VWFADOMAIN"/>
</dbReference>
<feature type="domain" description="VWFA" evidence="8">
    <location>
        <begin position="231"/>
        <end position="412"/>
    </location>
</feature>
<evidence type="ECO:0000256" key="2">
    <source>
        <dbReference type="ARBA" id="ARBA00022692"/>
    </source>
</evidence>
<evidence type="ECO:0000313" key="9">
    <source>
        <dbReference type="Proteomes" id="UP000515163"/>
    </source>
</evidence>
<dbReference type="KEGG" id="aten:116298718"/>
<keyword evidence="7" id="KW-0732">Signal</keyword>
<dbReference type="PROSITE" id="PS50092">
    <property type="entry name" value="TSP1"/>
    <property type="match status" value="1"/>
</dbReference>
<dbReference type="InterPro" id="IPR036465">
    <property type="entry name" value="vWFA_dom_sf"/>
</dbReference>
<evidence type="ECO:0000256" key="6">
    <source>
        <dbReference type="ARBA" id="ARBA00023157"/>
    </source>
</evidence>
<dbReference type="Gene3D" id="3.40.50.410">
    <property type="entry name" value="von Willebrand factor, type A domain"/>
    <property type="match status" value="1"/>
</dbReference>
<dbReference type="SMART" id="SM00327">
    <property type="entry name" value="VWA"/>
    <property type="match status" value="1"/>
</dbReference>
<evidence type="ECO:0000256" key="7">
    <source>
        <dbReference type="SAM" id="SignalP"/>
    </source>
</evidence>
<dbReference type="SUPFAM" id="SSF53300">
    <property type="entry name" value="vWA-like"/>
    <property type="match status" value="1"/>
</dbReference>
<dbReference type="OrthoDB" id="446173at2759"/>
<dbReference type="PANTHER" id="PTHR24020:SF20">
    <property type="entry name" value="PH DOMAIN-CONTAINING PROTEIN"/>
    <property type="match status" value="1"/>
</dbReference>
<dbReference type="Proteomes" id="UP000515163">
    <property type="component" value="Unplaced"/>
</dbReference>
<dbReference type="AlphaFoldDB" id="A0A6P8I726"/>
<keyword evidence="3" id="KW-0677">Repeat</keyword>
<evidence type="ECO:0000256" key="5">
    <source>
        <dbReference type="ARBA" id="ARBA00023136"/>
    </source>
</evidence>
<dbReference type="FunFam" id="2.20.100.10:FF:000007">
    <property type="entry name" value="Thrombospondin 1"/>
    <property type="match status" value="1"/>
</dbReference>
<dbReference type="InterPro" id="IPR050525">
    <property type="entry name" value="ECM_Assembly_Org"/>
</dbReference>
<dbReference type="SMART" id="SM00209">
    <property type="entry name" value="TSP1"/>
    <property type="match status" value="1"/>
</dbReference>
<dbReference type="InterPro" id="IPR002035">
    <property type="entry name" value="VWF_A"/>
</dbReference>
<dbReference type="InterPro" id="IPR036383">
    <property type="entry name" value="TSP1_rpt_sf"/>
</dbReference>
<dbReference type="GeneID" id="116298718"/>
<evidence type="ECO:0000256" key="1">
    <source>
        <dbReference type="ARBA" id="ARBA00004167"/>
    </source>
</evidence>